<dbReference type="Gene3D" id="3.40.50.300">
    <property type="entry name" value="P-loop containing nucleotide triphosphate hydrolases"/>
    <property type="match status" value="1"/>
</dbReference>
<gene>
    <name evidence="6" type="ORF">UFOVP642_16</name>
</gene>
<keyword evidence="2" id="KW-0547">Nucleotide-binding</keyword>
<dbReference type="Gene3D" id="3.30.420.280">
    <property type="match status" value="1"/>
</dbReference>
<dbReference type="GO" id="GO:0005524">
    <property type="term" value="F:ATP binding"/>
    <property type="evidence" value="ECO:0007669"/>
    <property type="project" value="UniProtKB-KW"/>
</dbReference>
<evidence type="ECO:0000256" key="2">
    <source>
        <dbReference type="ARBA" id="ARBA00022741"/>
    </source>
</evidence>
<evidence type="ECO:0000256" key="3">
    <source>
        <dbReference type="ARBA" id="ARBA00022840"/>
    </source>
</evidence>
<proteinExistence type="predicted"/>
<reference evidence="6" key="1">
    <citation type="submission" date="2020-04" db="EMBL/GenBank/DDBJ databases">
        <authorList>
            <person name="Chiriac C."/>
            <person name="Salcher M."/>
            <person name="Ghai R."/>
            <person name="Kavagutti S V."/>
        </authorList>
    </citation>
    <scope>NUCLEOTIDE SEQUENCE</scope>
</reference>
<protein>
    <submittedName>
        <fullName evidence="6">Terminase-like family</fullName>
    </submittedName>
</protein>
<evidence type="ECO:0000313" key="6">
    <source>
        <dbReference type="EMBL" id="CAB4154597.1"/>
    </source>
</evidence>
<sequence length="406" mass="46382">MALSEAQKSIALDTRRFRVAVCGRRFGKTHLALRELCRYAAVPDRLVYYVAPTYRMAKQIMWKQLKKRLLELNWARKINESDLTVTLVNDSEISLRSSDNYDSLRGVGLDFIVLDEAADMAEEVWTEVLRPTLSDRGGHAMFLGTPKGMNWLKDVYDMSSLDPDNWAAYQFTTIDGGNVPVAEVEAARRDLDDRTFRQEYMASFETYSGLCYYAYSAGNVADTAELQSNDVIMIGLDFNVDPLSAVIAIRRGEHLHIIDEIVINGANTFEFCEEVRRRYPGRRIEIYPDASGAQRRTSSNTTDHAILANAQFTVRVGRINPAVLDRIAAVNSRLCSSTSQQFITINKRCKHLIKSLTSQVYKEGTRIPEKTGFDHMNDALGYLVNWHWPIRREMDIKDQPTYWSKY</sequence>
<dbReference type="InterPro" id="IPR027417">
    <property type="entry name" value="P-loop_NTPase"/>
</dbReference>
<accession>A0A6J5N770</accession>
<dbReference type="EMBL" id="LR796620">
    <property type="protein sequence ID" value="CAB4154597.1"/>
    <property type="molecule type" value="Genomic_DNA"/>
</dbReference>
<evidence type="ECO:0000256" key="1">
    <source>
        <dbReference type="ARBA" id="ARBA00022612"/>
    </source>
</evidence>
<keyword evidence="3" id="KW-0067">ATP-binding</keyword>
<keyword evidence="4" id="KW-0231">Viral genome packaging</keyword>
<organism evidence="6">
    <name type="scientific">uncultured Caudovirales phage</name>
    <dbReference type="NCBI Taxonomy" id="2100421"/>
    <lineage>
        <taxon>Viruses</taxon>
        <taxon>Duplodnaviria</taxon>
        <taxon>Heunggongvirae</taxon>
        <taxon>Uroviricota</taxon>
        <taxon>Caudoviricetes</taxon>
        <taxon>Peduoviridae</taxon>
        <taxon>Maltschvirus</taxon>
        <taxon>Maltschvirus maltsch</taxon>
    </lineage>
</organism>
<keyword evidence="1" id="KW-1188">Viral release from host cell</keyword>
<feature type="domain" description="Terminase large subunit gp17-like C-terminal" evidence="5">
    <location>
        <begin position="235"/>
        <end position="384"/>
    </location>
</feature>
<dbReference type="Pfam" id="PF03237">
    <property type="entry name" value="Terminase_6N"/>
    <property type="match status" value="1"/>
</dbReference>
<dbReference type="InterPro" id="IPR035421">
    <property type="entry name" value="Terminase_6C"/>
</dbReference>
<name>A0A6J5N770_9CAUD</name>
<dbReference type="Pfam" id="PF17289">
    <property type="entry name" value="Terminase_6C"/>
    <property type="match status" value="1"/>
</dbReference>
<evidence type="ECO:0000259" key="5">
    <source>
        <dbReference type="Pfam" id="PF17289"/>
    </source>
</evidence>
<evidence type="ECO:0000256" key="4">
    <source>
        <dbReference type="ARBA" id="ARBA00023219"/>
    </source>
</evidence>
<dbReference type="SUPFAM" id="SSF52540">
    <property type="entry name" value="P-loop containing nucleoside triphosphate hydrolases"/>
    <property type="match status" value="1"/>
</dbReference>